<dbReference type="Pfam" id="PF00806">
    <property type="entry name" value="PUF"/>
    <property type="match status" value="8"/>
</dbReference>
<evidence type="ECO:0000256" key="4">
    <source>
        <dbReference type="SAM" id="Coils"/>
    </source>
</evidence>
<keyword evidence="1" id="KW-0677">Repeat</keyword>
<proteinExistence type="predicted"/>
<dbReference type="CDD" id="cd07920">
    <property type="entry name" value="Pumilio"/>
    <property type="match status" value="1"/>
</dbReference>
<dbReference type="Proteomes" id="UP000664169">
    <property type="component" value="Unassembled WGS sequence"/>
</dbReference>
<dbReference type="EMBL" id="CAJPDQ010000005">
    <property type="protein sequence ID" value="CAF9909804.1"/>
    <property type="molecule type" value="Genomic_DNA"/>
</dbReference>
<dbReference type="InterPro" id="IPR016024">
    <property type="entry name" value="ARM-type_fold"/>
</dbReference>
<dbReference type="InterPro" id="IPR033712">
    <property type="entry name" value="Pumilio_RNA-bd"/>
</dbReference>
<dbReference type="InterPro" id="IPR011989">
    <property type="entry name" value="ARM-like"/>
</dbReference>
<evidence type="ECO:0000313" key="8">
    <source>
        <dbReference type="Proteomes" id="UP000664169"/>
    </source>
</evidence>
<feature type="repeat" description="Pumilio" evidence="3">
    <location>
        <begin position="497"/>
        <end position="532"/>
    </location>
</feature>
<keyword evidence="8" id="KW-1185">Reference proteome</keyword>
<name>A0A8H3IDN7_9LECA</name>
<feature type="region of interest" description="Disordered" evidence="5">
    <location>
        <begin position="71"/>
        <end position="101"/>
    </location>
</feature>
<dbReference type="InterPro" id="IPR033133">
    <property type="entry name" value="PUM-HD"/>
</dbReference>
<dbReference type="AlphaFoldDB" id="A0A8H3IDN7"/>
<dbReference type="GO" id="GO:0005737">
    <property type="term" value="C:cytoplasm"/>
    <property type="evidence" value="ECO:0007669"/>
    <property type="project" value="TreeGrafter"/>
</dbReference>
<dbReference type="SUPFAM" id="SSF48371">
    <property type="entry name" value="ARM repeat"/>
    <property type="match status" value="1"/>
</dbReference>
<feature type="coiled-coil region" evidence="4">
    <location>
        <begin position="160"/>
        <end position="191"/>
    </location>
</feature>
<dbReference type="SMART" id="SM00025">
    <property type="entry name" value="Pumilio"/>
    <property type="match status" value="8"/>
</dbReference>
<dbReference type="GO" id="GO:0010608">
    <property type="term" value="P:post-transcriptional regulation of gene expression"/>
    <property type="evidence" value="ECO:0007669"/>
    <property type="project" value="TreeGrafter"/>
</dbReference>
<gene>
    <name evidence="7" type="ORF">GOMPHAMPRED_006870</name>
</gene>
<feature type="domain" description="PUM-HD" evidence="6">
    <location>
        <begin position="398"/>
        <end position="750"/>
    </location>
</feature>
<keyword evidence="4" id="KW-0175">Coiled coil</keyword>
<feature type="region of interest" description="Disordered" evidence="5">
    <location>
        <begin position="757"/>
        <end position="778"/>
    </location>
</feature>
<organism evidence="7 8">
    <name type="scientific">Gomphillus americanus</name>
    <dbReference type="NCBI Taxonomy" id="1940652"/>
    <lineage>
        <taxon>Eukaryota</taxon>
        <taxon>Fungi</taxon>
        <taxon>Dikarya</taxon>
        <taxon>Ascomycota</taxon>
        <taxon>Pezizomycotina</taxon>
        <taxon>Lecanoromycetes</taxon>
        <taxon>OSLEUM clade</taxon>
        <taxon>Ostropomycetidae</taxon>
        <taxon>Ostropales</taxon>
        <taxon>Graphidaceae</taxon>
        <taxon>Gomphilloideae</taxon>
        <taxon>Gomphillus</taxon>
    </lineage>
</organism>
<feature type="compositionally biased region" description="Low complexity" evidence="5">
    <location>
        <begin position="768"/>
        <end position="778"/>
    </location>
</feature>
<comment type="caution">
    <text evidence="7">The sequence shown here is derived from an EMBL/GenBank/DDBJ whole genome shotgun (WGS) entry which is preliminary data.</text>
</comment>
<protein>
    <recommendedName>
        <fullName evidence="6">PUM-HD domain-containing protein</fullName>
    </recommendedName>
</protein>
<accession>A0A8H3IDN7</accession>
<evidence type="ECO:0000256" key="3">
    <source>
        <dbReference type="PROSITE-ProRule" id="PRU00317"/>
    </source>
</evidence>
<feature type="compositionally biased region" description="Basic and acidic residues" evidence="5">
    <location>
        <begin position="88"/>
        <end position="101"/>
    </location>
</feature>
<evidence type="ECO:0000256" key="5">
    <source>
        <dbReference type="SAM" id="MobiDB-lite"/>
    </source>
</evidence>
<evidence type="ECO:0000259" key="6">
    <source>
        <dbReference type="PROSITE" id="PS50303"/>
    </source>
</evidence>
<evidence type="ECO:0000256" key="2">
    <source>
        <dbReference type="ARBA" id="ARBA00024893"/>
    </source>
</evidence>
<dbReference type="InterPro" id="IPR001313">
    <property type="entry name" value="Pumilio_RNA-bd_rpt"/>
</dbReference>
<evidence type="ECO:0000256" key="1">
    <source>
        <dbReference type="ARBA" id="ARBA00022737"/>
    </source>
</evidence>
<reference evidence="7" key="1">
    <citation type="submission" date="2021-03" db="EMBL/GenBank/DDBJ databases">
        <authorList>
            <person name="Tagirdzhanova G."/>
        </authorList>
    </citation>
    <scope>NUCLEOTIDE SEQUENCE</scope>
</reference>
<dbReference type="PANTHER" id="PTHR12537:SF48">
    <property type="entry name" value="MEIOTIC COILED-COIL PROTEIN 2"/>
    <property type="match status" value="1"/>
</dbReference>
<feature type="repeat" description="Pumilio" evidence="3">
    <location>
        <begin position="645"/>
        <end position="680"/>
    </location>
</feature>
<dbReference type="PANTHER" id="PTHR12537">
    <property type="entry name" value="RNA BINDING PROTEIN PUMILIO-RELATED"/>
    <property type="match status" value="1"/>
</dbReference>
<dbReference type="Gene3D" id="1.25.10.10">
    <property type="entry name" value="Leucine-rich Repeat Variant"/>
    <property type="match status" value="1"/>
</dbReference>
<sequence length="792" mass="87100">MASLEEKDFEGLNPFAAHVENEEASNGSQTHSESSSVGLLLNAMSSLTCNDASGKDQTGFHNLCHPSIQKKLENIQPTTSRVGSAPKNKLEDGATHESGHTPDIHEELLARLTIQSGLLKGQAVALTKANDSGCNHSVRKPSPDTSVFVHNGNGRSSSSQSHSTDEIERLRRELNAANEKIAKQNEELHKIGVVSHVLDRSSPAAELDAFKHNSHKGIPIRQDLLDDTKSDISASMSNFSRGVNAWDSVSQAGINPIQQQNIWSMGANKTWNNRVTPVYPQTVVPQPAARNYPNAQLLPETSHFLGAPNQFQVGNLSRSRAGAKGRGRTNPWSNPNFWASGSSPDVSGINNLPFQSMGAFQSPPQMFVPRPQAPSTLSAMAPEFTLNNNQANYVAAISAGQSYVSPVEPLNYRKLLDRTVSCNWKYIVDKIVCNNDQQASIFLQQKLKVGTAEQKFEIVEAIVAQAYPLMVNRFGNFLVQRCFEHGTPQQVIAIANAIRGNTLSLSMDAFGCHVVQKAFDAVPEEYKAIMVHELLRRIPETVIHRYACHVWQKLFELRWSDSPPQIMKYVNDALQGMWHEVALGETGSLVVQNIFENCLEEDKRPCIDEVLNSIDIVAHGQFGNWCIQHVCEHGILSDRSRAVDHVLRYATEYSMDQFASKVVEKCLKIGGSEFLERYLERVCEGRPDRPRIPLIDIASDQYGNYLIQHILTNASAQHREIVAAHIRKHMVSLRGSKFGSRVGLLCCNPAYATRPSPTATAPGSRFPGSNNAGTGSALAGTTASRYASGTLQ</sequence>
<comment type="function">
    <text evidence="2">RNA-binding nucleolar protein required for pre-rRNA processing. Involved in production of 18S rRNA and assembly of small ribosomal subunit.</text>
</comment>
<dbReference type="GO" id="GO:0003730">
    <property type="term" value="F:mRNA 3'-UTR binding"/>
    <property type="evidence" value="ECO:0007669"/>
    <property type="project" value="TreeGrafter"/>
</dbReference>
<feature type="repeat" description="Pumilio" evidence="3">
    <location>
        <begin position="689"/>
        <end position="724"/>
    </location>
</feature>
<dbReference type="PROSITE" id="PS50303">
    <property type="entry name" value="PUM_HD"/>
    <property type="match status" value="1"/>
</dbReference>
<dbReference type="OrthoDB" id="668540at2759"/>
<evidence type="ECO:0000313" key="7">
    <source>
        <dbReference type="EMBL" id="CAF9909804.1"/>
    </source>
</evidence>
<dbReference type="PROSITE" id="PS50302">
    <property type="entry name" value="PUM"/>
    <property type="match status" value="4"/>
</dbReference>
<feature type="repeat" description="Pumilio" evidence="3">
    <location>
        <begin position="461"/>
        <end position="496"/>
    </location>
</feature>